<proteinExistence type="predicted"/>
<sequence length="70" mass="7668">MKKFGYGLLVMVFGFVIMMFTASIYDNGSEGPITAGTLYNGLMMLIVTILFFCGTMAVCTLLILDALKKK</sequence>
<evidence type="ECO:0000256" key="1">
    <source>
        <dbReference type="SAM" id="Phobius"/>
    </source>
</evidence>
<feature type="transmembrane region" description="Helical" evidence="1">
    <location>
        <begin position="37"/>
        <end position="64"/>
    </location>
</feature>
<dbReference type="EMBL" id="JBEPMP010000001">
    <property type="protein sequence ID" value="MET3727101.1"/>
    <property type="molecule type" value="Genomic_DNA"/>
</dbReference>
<keyword evidence="1" id="KW-0472">Membrane</keyword>
<dbReference type="Proteomes" id="UP001549097">
    <property type="component" value="Unassembled WGS sequence"/>
</dbReference>
<feature type="transmembrane region" description="Helical" evidence="1">
    <location>
        <begin position="7"/>
        <end position="25"/>
    </location>
</feature>
<name>A0ABV2LEU1_9BACL</name>
<reference evidence="2 3" key="1">
    <citation type="submission" date="2024-06" db="EMBL/GenBank/DDBJ databases">
        <title>Genomic Encyclopedia of Type Strains, Phase IV (KMG-IV): sequencing the most valuable type-strain genomes for metagenomic binning, comparative biology and taxonomic classification.</title>
        <authorList>
            <person name="Goeker M."/>
        </authorList>
    </citation>
    <scope>NUCLEOTIDE SEQUENCE [LARGE SCALE GENOMIC DNA]</scope>
    <source>
        <strain evidence="2 3">DSM 100124</strain>
    </source>
</reference>
<dbReference type="RefSeq" id="WP_198768321.1">
    <property type="nucleotide sequence ID" value="NZ_JAEACF010000001.1"/>
</dbReference>
<accession>A0ABV2LEU1</accession>
<keyword evidence="1" id="KW-1133">Transmembrane helix</keyword>
<keyword evidence="3" id="KW-1185">Reference proteome</keyword>
<protein>
    <submittedName>
        <fullName evidence="2">Uncharacterized protein</fullName>
    </submittedName>
</protein>
<gene>
    <name evidence="2" type="ORF">ABID52_000682</name>
</gene>
<organism evidence="2 3">
    <name type="scientific">Fictibacillus halophilus</name>
    <dbReference type="NCBI Taxonomy" id="1610490"/>
    <lineage>
        <taxon>Bacteria</taxon>
        <taxon>Bacillati</taxon>
        <taxon>Bacillota</taxon>
        <taxon>Bacilli</taxon>
        <taxon>Bacillales</taxon>
        <taxon>Fictibacillaceae</taxon>
        <taxon>Fictibacillus</taxon>
    </lineage>
</organism>
<evidence type="ECO:0000313" key="3">
    <source>
        <dbReference type="Proteomes" id="UP001549097"/>
    </source>
</evidence>
<evidence type="ECO:0000313" key="2">
    <source>
        <dbReference type="EMBL" id="MET3727101.1"/>
    </source>
</evidence>
<comment type="caution">
    <text evidence="2">The sequence shown here is derived from an EMBL/GenBank/DDBJ whole genome shotgun (WGS) entry which is preliminary data.</text>
</comment>
<keyword evidence="1" id="KW-0812">Transmembrane</keyword>